<name>A0AAQ3MN06_VIGMU</name>
<proteinExistence type="predicted"/>
<keyword evidence="1" id="KW-1133">Transmembrane helix</keyword>
<accession>A0AAQ3MN06</accession>
<keyword evidence="1" id="KW-0472">Membrane</keyword>
<dbReference type="AlphaFoldDB" id="A0AAQ3MN06"/>
<keyword evidence="1" id="KW-0812">Transmembrane</keyword>
<feature type="non-terminal residue" evidence="2">
    <location>
        <position position="1"/>
    </location>
</feature>
<dbReference type="Proteomes" id="UP001374535">
    <property type="component" value="Chromosome 10"/>
</dbReference>
<organism evidence="2 3">
    <name type="scientific">Vigna mungo</name>
    <name type="common">Black gram</name>
    <name type="synonym">Phaseolus mungo</name>
    <dbReference type="NCBI Taxonomy" id="3915"/>
    <lineage>
        <taxon>Eukaryota</taxon>
        <taxon>Viridiplantae</taxon>
        <taxon>Streptophyta</taxon>
        <taxon>Embryophyta</taxon>
        <taxon>Tracheophyta</taxon>
        <taxon>Spermatophyta</taxon>
        <taxon>Magnoliopsida</taxon>
        <taxon>eudicotyledons</taxon>
        <taxon>Gunneridae</taxon>
        <taxon>Pentapetalae</taxon>
        <taxon>rosids</taxon>
        <taxon>fabids</taxon>
        <taxon>Fabales</taxon>
        <taxon>Fabaceae</taxon>
        <taxon>Papilionoideae</taxon>
        <taxon>50 kb inversion clade</taxon>
        <taxon>NPAAA clade</taxon>
        <taxon>indigoferoid/millettioid clade</taxon>
        <taxon>Phaseoleae</taxon>
        <taxon>Vigna</taxon>
    </lineage>
</organism>
<dbReference type="EMBL" id="CP144691">
    <property type="protein sequence ID" value="WVY93840.1"/>
    <property type="molecule type" value="Genomic_DNA"/>
</dbReference>
<evidence type="ECO:0000313" key="3">
    <source>
        <dbReference type="Proteomes" id="UP001374535"/>
    </source>
</evidence>
<evidence type="ECO:0000313" key="2">
    <source>
        <dbReference type="EMBL" id="WVY93840.1"/>
    </source>
</evidence>
<evidence type="ECO:0000256" key="1">
    <source>
        <dbReference type="SAM" id="Phobius"/>
    </source>
</evidence>
<sequence length="118" mass="14335">HCQSFLRPQHLLFGFLAPHHYYSGYSQPHFIHLLIVLITLIILKLFSNYHKIIYDYPRFVFSHRSFSRWCNDLPISCYYFNQVFCVSFVNSIRHILFFSSRPQLNHLIQSLDFFFKIK</sequence>
<keyword evidence="3" id="KW-1185">Reference proteome</keyword>
<reference evidence="2 3" key="1">
    <citation type="journal article" date="2023" name="Life. Sci Alliance">
        <title>Evolutionary insights into 3D genome organization and epigenetic landscape of Vigna mungo.</title>
        <authorList>
            <person name="Junaid A."/>
            <person name="Singh B."/>
            <person name="Bhatia S."/>
        </authorList>
    </citation>
    <scope>NUCLEOTIDE SEQUENCE [LARGE SCALE GENOMIC DNA]</scope>
    <source>
        <strain evidence="2">Urdbean</strain>
    </source>
</reference>
<protein>
    <submittedName>
        <fullName evidence="2">Uncharacterized protein</fullName>
    </submittedName>
</protein>
<feature type="transmembrane region" description="Helical" evidence="1">
    <location>
        <begin position="29"/>
        <end position="46"/>
    </location>
</feature>
<gene>
    <name evidence="2" type="ORF">V8G54_032928</name>
</gene>